<protein>
    <submittedName>
        <fullName evidence="1">Uncharacterized protein</fullName>
    </submittedName>
</protein>
<gene>
    <name evidence="1" type="ORF">NAG76_22370</name>
</gene>
<dbReference type="Proteomes" id="UP001056756">
    <property type="component" value="Chromosome"/>
</dbReference>
<sequence length="85" mass="10015">MKKETQYEDLLVKVELRSPHKIMIIAVNEEFQDKVVIALKPVIRDNEKAIKVTFEDETYTWIDCPVESFIYRTYIHIAVDGPTEE</sequence>
<reference evidence="1" key="1">
    <citation type="submission" date="2022-05" db="EMBL/GenBank/DDBJ databases">
        <title>Novel bacterial taxa in a minimal lignocellulolytic consortium and its capacity to transform plastics disclosed by genome-resolved metagenomics.</title>
        <authorList>
            <person name="Rodriguez C.A.D."/>
            <person name="Diaz-Garcia L."/>
            <person name="Herrera K."/>
            <person name="Tarazona N.A."/>
            <person name="Sproer C."/>
            <person name="Overmann J."/>
            <person name="Jimenez D.J."/>
        </authorList>
    </citation>
    <scope>NUCLEOTIDE SEQUENCE</scope>
    <source>
        <strain evidence="1">MAG5</strain>
    </source>
</reference>
<dbReference type="EMBL" id="CP097899">
    <property type="protein sequence ID" value="URN94528.1"/>
    <property type="molecule type" value="Genomic_DNA"/>
</dbReference>
<accession>A0A9J6ZF75</accession>
<dbReference type="KEGG" id="plig:NAG76_22370"/>
<proteinExistence type="predicted"/>
<dbReference type="AlphaFoldDB" id="A0A9J6ZF75"/>
<evidence type="ECO:0000313" key="2">
    <source>
        <dbReference type="Proteomes" id="UP001056756"/>
    </source>
</evidence>
<name>A0A9J6ZF75_9BACL</name>
<evidence type="ECO:0000313" key="1">
    <source>
        <dbReference type="EMBL" id="URN94528.1"/>
    </source>
</evidence>
<organism evidence="1 2">
    <name type="scientific">Candidatus Pristimantibacillus lignocellulolyticus</name>
    <dbReference type="NCBI Taxonomy" id="2994561"/>
    <lineage>
        <taxon>Bacteria</taxon>
        <taxon>Bacillati</taxon>
        <taxon>Bacillota</taxon>
        <taxon>Bacilli</taxon>
        <taxon>Bacillales</taxon>
        <taxon>Paenibacillaceae</taxon>
        <taxon>Candidatus Pristimantibacillus</taxon>
    </lineage>
</organism>